<dbReference type="InterPro" id="IPR058163">
    <property type="entry name" value="LysR-type_TF_proteobact-type"/>
</dbReference>
<sequence>MARFDWDDLQYFLAVARSGTLSAASRELRTNHVTVSRRIDRLEQALGRKLFERNPRGYVLTNVGDGLLESAKLMAQQAETFRSESRNDSVKIGGVVRFSSLEGFGSFFLADRLPEFCRANPSIHIEMITIQQIVSLSRREADLSITLAPPQADHYHNELISPYQLFLYGSRSYLNANPPIKDSSDLNEHDFVGYISDMIFTPGLDYLNEIAPGIRPHYQCSSLHAQVRAAIAGLGLVVLPAFIASDIPELVPVLPEELRVDREYWSVTHRELATTPRVRMLIEFLKSQTRAAASRFNPHM</sequence>
<keyword evidence="7" id="KW-1185">Reference proteome</keyword>
<dbReference type="Pfam" id="PF00126">
    <property type="entry name" value="HTH_1"/>
    <property type="match status" value="1"/>
</dbReference>
<evidence type="ECO:0000256" key="3">
    <source>
        <dbReference type="ARBA" id="ARBA00023125"/>
    </source>
</evidence>
<dbReference type="GO" id="GO:0003700">
    <property type="term" value="F:DNA-binding transcription factor activity"/>
    <property type="evidence" value="ECO:0007669"/>
    <property type="project" value="InterPro"/>
</dbReference>
<evidence type="ECO:0000256" key="1">
    <source>
        <dbReference type="ARBA" id="ARBA00009437"/>
    </source>
</evidence>
<keyword evidence="2" id="KW-0805">Transcription regulation</keyword>
<dbReference type="PROSITE" id="PS50931">
    <property type="entry name" value="HTH_LYSR"/>
    <property type="match status" value="1"/>
</dbReference>
<proteinExistence type="inferred from homology"/>
<evidence type="ECO:0000313" key="6">
    <source>
        <dbReference type="EMBL" id="RFC65701.1"/>
    </source>
</evidence>
<dbReference type="RefSeq" id="WP_116625072.1">
    <property type="nucleotide sequence ID" value="NZ_QURN01000014.1"/>
</dbReference>
<protein>
    <submittedName>
        <fullName evidence="6">LysR family transcriptional regulator</fullName>
    </submittedName>
</protein>
<dbReference type="Gene3D" id="3.40.190.290">
    <property type="match status" value="1"/>
</dbReference>
<gene>
    <name evidence="6" type="ORF">DY251_16810</name>
</gene>
<keyword evidence="4" id="KW-0804">Transcription</keyword>
<dbReference type="EMBL" id="QURN01000014">
    <property type="protein sequence ID" value="RFC65701.1"/>
    <property type="molecule type" value="Genomic_DNA"/>
</dbReference>
<dbReference type="AlphaFoldDB" id="A0A371X926"/>
<evidence type="ECO:0000313" key="7">
    <source>
        <dbReference type="Proteomes" id="UP000262379"/>
    </source>
</evidence>
<reference evidence="7" key="1">
    <citation type="submission" date="2018-08" db="EMBL/GenBank/DDBJ databases">
        <authorList>
            <person name="Im W.T."/>
        </authorList>
    </citation>
    <scope>NUCLEOTIDE SEQUENCE [LARGE SCALE GENOMIC DNA]</scope>
    <source>
        <strain evidence="7">LA-28</strain>
    </source>
</reference>
<dbReference type="Proteomes" id="UP000262379">
    <property type="component" value="Unassembled WGS sequence"/>
</dbReference>
<comment type="caution">
    <text evidence="6">The sequence shown here is derived from an EMBL/GenBank/DDBJ whole genome shotgun (WGS) entry which is preliminary data.</text>
</comment>
<dbReference type="PANTHER" id="PTHR30537:SF3">
    <property type="entry name" value="TRANSCRIPTIONAL REGULATORY PROTEIN"/>
    <property type="match status" value="1"/>
</dbReference>
<evidence type="ECO:0000259" key="5">
    <source>
        <dbReference type="PROSITE" id="PS50931"/>
    </source>
</evidence>
<dbReference type="SUPFAM" id="SSF46785">
    <property type="entry name" value="Winged helix' DNA-binding domain"/>
    <property type="match status" value="1"/>
</dbReference>
<dbReference type="Pfam" id="PF03466">
    <property type="entry name" value="LysR_substrate"/>
    <property type="match status" value="1"/>
</dbReference>
<dbReference type="GO" id="GO:0006351">
    <property type="term" value="P:DNA-templated transcription"/>
    <property type="evidence" value="ECO:0007669"/>
    <property type="project" value="TreeGrafter"/>
</dbReference>
<accession>A0A371X926</accession>
<dbReference type="InterPro" id="IPR036390">
    <property type="entry name" value="WH_DNA-bd_sf"/>
</dbReference>
<dbReference type="InterPro" id="IPR005119">
    <property type="entry name" value="LysR_subst-bd"/>
</dbReference>
<dbReference type="InterPro" id="IPR000847">
    <property type="entry name" value="LysR_HTH_N"/>
</dbReference>
<dbReference type="InterPro" id="IPR036388">
    <property type="entry name" value="WH-like_DNA-bd_sf"/>
</dbReference>
<name>A0A371X926_9HYPH</name>
<keyword evidence="3" id="KW-0238">DNA-binding</keyword>
<organism evidence="6 7">
    <name type="scientific">Mesorhizobium denitrificans</name>
    <dbReference type="NCBI Taxonomy" id="2294114"/>
    <lineage>
        <taxon>Bacteria</taxon>
        <taxon>Pseudomonadati</taxon>
        <taxon>Pseudomonadota</taxon>
        <taxon>Alphaproteobacteria</taxon>
        <taxon>Hyphomicrobiales</taxon>
        <taxon>Phyllobacteriaceae</taxon>
        <taxon>Mesorhizobium</taxon>
    </lineage>
</organism>
<evidence type="ECO:0000256" key="2">
    <source>
        <dbReference type="ARBA" id="ARBA00023015"/>
    </source>
</evidence>
<dbReference type="GO" id="GO:0043565">
    <property type="term" value="F:sequence-specific DNA binding"/>
    <property type="evidence" value="ECO:0007669"/>
    <property type="project" value="TreeGrafter"/>
</dbReference>
<feature type="domain" description="HTH lysR-type" evidence="5">
    <location>
        <begin position="4"/>
        <end position="61"/>
    </location>
</feature>
<dbReference type="Gene3D" id="1.10.10.10">
    <property type="entry name" value="Winged helix-like DNA-binding domain superfamily/Winged helix DNA-binding domain"/>
    <property type="match status" value="1"/>
</dbReference>
<comment type="similarity">
    <text evidence="1">Belongs to the LysR transcriptional regulatory family.</text>
</comment>
<evidence type="ECO:0000256" key="4">
    <source>
        <dbReference type="ARBA" id="ARBA00023163"/>
    </source>
</evidence>
<dbReference type="SUPFAM" id="SSF53850">
    <property type="entry name" value="Periplasmic binding protein-like II"/>
    <property type="match status" value="1"/>
</dbReference>
<dbReference type="PANTHER" id="PTHR30537">
    <property type="entry name" value="HTH-TYPE TRANSCRIPTIONAL REGULATOR"/>
    <property type="match status" value="1"/>
</dbReference>